<evidence type="ECO:0000313" key="2">
    <source>
        <dbReference type="Proteomes" id="UP001145114"/>
    </source>
</evidence>
<organism evidence="1 2">
    <name type="scientific">Spiromyces aspiralis</name>
    <dbReference type="NCBI Taxonomy" id="68401"/>
    <lineage>
        <taxon>Eukaryota</taxon>
        <taxon>Fungi</taxon>
        <taxon>Fungi incertae sedis</taxon>
        <taxon>Zoopagomycota</taxon>
        <taxon>Kickxellomycotina</taxon>
        <taxon>Kickxellomycetes</taxon>
        <taxon>Kickxellales</taxon>
        <taxon>Kickxellaceae</taxon>
        <taxon>Spiromyces</taxon>
    </lineage>
</organism>
<comment type="caution">
    <text evidence="1">The sequence shown here is derived from an EMBL/GenBank/DDBJ whole genome shotgun (WGS) entry which is preliminary data.</text>
</comment>
<proteinExistence type="predicted"/>
<accession>A0ACC1HTN0</accession>
<dbReference type="EMBL" id="JAMZIH010000927">
    <property type="protein sequence ID" value="KAJ1678700.1"/>
    <property type="molecule type" value="Genomic_DNA"/>
</dbReference>
<feature type="non-terminal residue" evidence="1">
    <location>
        <position position="185"/>
    </location>
</feature>
<name>A0ACC1HTN0_9FUNG</name>
<dbReference type="Proteomes" id="UP001145114">
    <property type="component" value="Unassembled WGS sequence"/>
</dbReference>
<evidence type="ECO:0000313" key="1">
    <source>
        <dbReference type="EMBL" id="KAJ1678700.1"/>
    </source>
</evidence>
<keyword evidence="2" id="KW-1185">Reference proteome</keyword>
<gene>
    <name evidence="1" type="ORF">EV182_003525</name>
</gene>
<protein>
    <submittedName>
        <fullName evidence="1">Uncharacterized protein</fullName>
    </submittedName>
</protein>
<reference evidence="1" key="1">
    <citation type="submission" date="2022-06" db="EMBL/GenBank/DDBJ databases">
        <title>Phylogenomic reconstructions and comparative analyses of Kickxellomycotina fungi.</title>
        <authorList>
            <person name="Reynolds N.K."/>
            <person name="Stajich J.E."/>
            <person name="Barry K."/>
            <person name="Grigoriev I.V."/>
            <person name="Crous P."/>
            <person name="Smith M.E."/>
        </authorList>
    </citation>
    <scope>NUCLEOTIDE SEQUENCE</scope>
    <source>
        <strain evidence="1">RSA 2271</strain>
    </source>
</reference>
<sequence>MACTSTTQQTIKYLQSLAAVRDRANQVYNLAIKGELQHFDFDPSKLEDVADYVLALINRDYANPADVPQHGRWRSYNIQVEGRSRDLVMEHVEKWRGAGVDSIECCRRVIDLFVVSVLIDAGAGPHWSYHDSALGLSLARTEGLGIAALRMFESGSFSSAGDQPHRADSVALKVLSDEVLLKGFQ</sequence>